<comment type="caution">
    <text evidence="1">The sequence shown here is derived from an EMBL/GenBank/DDBJ whole genome shotgun (WGS) entry which is preliminary data.</text>
</comment>
<evidence type="ECO:0000313" key="1">
    <source>
        <dbReference type="EMBL" id="OUJ06645.1"/>
    </source>
</evidence>
<name>A0A1Y3G741_9PROT</name>
<evidence type="ECO:0000313" key="2">
    <source>
        <dbReference type="Proteomes" id="UP000242683"/>
    </source>
</evidence>
<dbReference type="RefSeq" id="WP_086653099.1">
    <property type="nucleotide sequence ID" value="NZ_JOPG01000009.1"/>
</dbReference>
<proteinExistence type="predicted"/>
<accession>A0A1Y3G741</accession>
<sequence>MSIARIPPQTWARIENGFVVEIRTVETGKPAPWDNARAIRVTGVPCEIGFAADRHGNVAPRAGRYPLREGEAAYCAPCGVPAEPSGSVAIALAAANVHPEEDAEKLAAEHDQEDASDG</sequence>
<dbReference type="EMBL" id="JOPG01000009">
    <property type="protein sequence ID" value="OUJ06645.1"/>
    <property type="molecule type" value="Genomic_DNA"/>
</dbReference>
<reference evidence="2" key="1">
    <citation type="submission" date="2014-06" db="EMBL/GenBank/DDBJ databases">
        <authorList>
            <person name="Winans N.J."/>
            <person name="Newell P.D."/>
            <person name="Douglas A.E."/>
        </authorList>
    </citation>
    <scope>NUCLEOTIDE SEQUENCE [LARGE SCALE GENOMIC DNA]</scope>
    <source>
        <strain evidence="2">DsW_057</strain>
    </source>
</reference>
<gene>
    <name evidence="1" type="ORF">HK23_14295</name>
</gene>
<protein>
    <submittedName>
        <fullName evidence="1">Uncharacterized protein</fullName>
    </submittedName>
</protein>
<dbReference type="OrthoDB" id="9908869at2"/>
<organism evidence="1 2">
    <name type="scientific">Acetobacter malorum</name>
    <dbReference type="NCBI Taxonomy" id="178901"/>
    <lineage>
        <taxon>Bacteria</taxon>
        <taxon>Pseudomonadati</taxon>
        <taxon>Pseudomonadota</taxon>
        <taxon>Alphaproteobacteria</taxon>
        <taxon>Acetobacterales</taxon>
        <taxon>Acetobacteraceae</taxon>
        <taxon>Acetobacter</taxon>
    </lineage>
</organism>
<dbReference type="AlphaFoldDB" id="A0A1Y3G741"/>
<dbReference type="Proteomes" id="UP000242683">
    <property type="component" value="Unassembled WGS sequence"/>
</dbReference>